<evidence type="ECO:0000313" key="1">
    <source>
        <dbReference type="EMBL" id="MFC4067875.1"/>
    </source>
</evidence>
<dbReference type="EMBL" id="JBHSBL010000018">
    <property type="protein sequence ID" value="MFC4067875.1"/>
    <property type="molecule type" value="Genomic_DNA"/>
</dbReference>
<dbReference type="InterPro" id="IPR029060">
    <property type="entry name" value="PIN-like_dom_sf"/>
</dbReference>
<accession>A0ABV8J1R5</accession>
<organism evidence="1 2">
    <name type="scientific">Actinoplanes subglobosus</name>
    <dbReference type="NCBI Taxonomy" id="1547892"/>
    <lineage>
        <taxon>Bacteria</taxon>
        <taxon>Bacillati</taxon>
        <taxon>Actinomycetota</taxon>
        <taxon>Actinomycetes</taxon>
        <taxon>Micromonosporales</taxon>
        <taxon>Micromonosporaceae</taxon>
        <taxon>Actinoplanes</taxon>
    </lineage>
</organism>
<keyword evidence="2" id="KW-1185">Reference proteome</keyword>
<reference evidence="2" key="1">
    <citation type="journal article" date="2019" name="Int. J. Syst. Evol. Microbiol.">
        <title>The Global Catalogue of Microorganisms (GCM) 10K type strain sequencing project: providing services to taxonomists for standard genome sequencing and annotation.</title>
        <authorList>
            <consortium name="The Broad Institute Genomics Platform"/>
            <consortium name="The Broad Institute Genome Sequencing Center for Infectious Disease"/>
            <person name="Wu L."/>
            <person name="Ma J."/>
        </authorList>
    </citation>
    <scope>NUCLEOTIDE SEQUENCE [LARGE SCALE GENOMIC DNA]</scope>
    <source>
        <strain evidence="2">TBRC 5832</strain>
    </source>
</reference>
<gene>
    <name evidence="1" type="ORF">ACFO0C_23330</name>
</gene>
<proteinExistence type="predicted"/>
<sequence>MTLLLDTHVPLWFITGDPALTADLVDRLLVARAIVEGLTLVTRDASIAQYDVALLKA</sequence>
<dbReference type="RefSeq" id="WP_378068781.1">
    <property type="nucleotide sequence ID" value="NZ_JBHSBL010000018.1"/>
</dbReference>
<protein>
    <submittedName>
        <fullName evidence="1">Uncharacterized protein</fullName>
    </submittedName>
</protein>
<name>A0ABV8J1R5_9ACTN</name>
<comment type="caution">
    <text evidence="1">The sequence shown here is derived from an EMBL/GenBank/DDBJ whole genome shotgun (WGS) entry which is preliminary data.</text>
</comment>
<dbReference type="Proteomes" id="UP001595867">
    <property type="component" value="Unassembled WGS sequence"/>
</dbReference>
<dbReference type="SUPFAM" id="SSF88723">
    <property type="entry name" value="PIN domain-like"/>
    <property type="match status" value="1"/>
</dbReference>
<evidence type="ECO:0000313" key="2">
    <source>
        <dbReference type="Proteomes" id="UP001595867"/>
    </source>
</evidence>